<keyword evidence="3" id="KW-1185">Reference proteome</keyword>
<dbReference type="SUPFAM" id="SSF54060">
    <property type="entry name" value="His-Me finger endonucleases"/>
    <property type="match status" value="1"/>
</dbReference>
<dbReference type="Gene3D" id="3.40.570.10">
    <property type="entry name" value="Extracellular Endonuclease, subunit A"/>
    <property type="match status" value="1"/>
</dbReference>
<name>A0A4W5NGK2_9TELE</name>
<dbReference type="InterPro" id="IPR044925">
    <property type="entry name" value="His-Me_finger_sf"/>
</dbReference>
<dbReference type="InterPro" id="IPR039015">
    <property type="entry name" value="ENDOD1"/>
</dbReference>
<dbReference type="PANTHER" id="PTHR21472:SF18">
    <property type="entry name" value="ENDONUCLEASE DOMAIN-CONTAINING 1 PROTEIN"/>
    <property type="match status" value="1"/>
</dbReference>
<sequence>MPVSCRGALLLLGGLLLGEVGDFTPCLWFFYMKTPPKSIGGEGYQPICQRYRNQHHFASLYQRQSCAPLYSSYILTPGGGKRPRNKWMYEPQVSILHSGTPTPPDNVVESQVVLQDYTSSSYTKGHLNLNEGPDGPYFPSYSTVGRNDPQSGGEIGPVDPQAKASVRGFDVRRMPLDTVETILQQRLHISQFHTQCR</sequence>
<dbReference type="PANTHER" id="PTHR21472">
    <property type="entry name" value="ENDONUCLEASE DOMAIN-CONTAINING 1 PROTEIN ENDOD1"/>
    <property type="match status" value="1"/>
</dbReference>
<dbReference type="Proteomes" id="UP000314982">
    <property type="component" value="Unassembled WGS sequence"/>
</dbReference>
<protein>
    <submittedName>
        <fullName evidence="2">Uncharacterized protein</fullName>
    </submittedName>
</protein>
<reference evidence="2" key="2">
    <citation type="submission" date="2025-08" db="UniProtKB">
        <authorList>
            <consortium name="Ensembl"/>
        </authorList>
    </citation>
    <scope>IDENTIFICATION</scope>
</reference>
<feature type="signal peptide" evidence="1">
    <location>
        <begin position="1"/>
        <end position="18"/>
    </location>
</feature>
<evidence type="ECO:0000313" key="2">
    <source>
        <dbReference type="Ensembl" id="ENSHHUP00000048525.1"/>
    </source>
</evidence>
<feature type="chain" id="PRO_5021444861" evidence="1">
    <location>
        <begin position="19"/>
        <end position="197"/>
    </location>
</feature>
<dbReference type="GeneTree" id="ENSGT01030000234592"/>
<dbReference type="AlphaFoldDB" id="A0A4W5NGK2"/>
<organism evidence="2 3">
    <name type="scientific">Hucho hucho</name>
    <name type="common">huchen</name>
    <dbReference type="NCBI Taxonomy" id="62062"/>
    <lineage>
        <taxon>Eukaryota</taxon>
        <taxon>Metazoa</taxon>
        <taxon>Chordata</taxon>
        <taxon>Craniata</taxon>
        <taxon>Vertebrata</taxon>
        <taxon>Euteleostomi</taxon>
        <taxon>Actinopterygii</taxon>
        <taxon>Neopterygii</taxon>
        <taxon>Teleostei</taxon>
        <taxon>Protacanthopterygii</taxon>
        <taxon>Salmoniformes</taxon>
        <taxon>Salmonidae</taxon>
        <taxon>Salmoninae</taxon>
        <taxon>Hucho</taxon>
    </lineage>
</organism>
<dbReference type="InterPro" id="IPR044929">
    <property type="entry name" value="DNA/RNA_non-sp_Endonuclease_sf"/>
</dbReference>
<proteinExistence type="predicted"/>
<keyword evidence="1" id="KW-0732">Signal</keyword>
<reference evidence="3" key="1">
    <citation type="submission" date="2018-06" db="EMBL/GenBank/DDBJ databases">
        <title>Genome assembly of Danube salmon.</title>
        <authorList>
            <person name="Macqueen D.J."/>
            <person name="Gundappa M.K."/>
        </authorList>
    </citation>
    <scope>NUCLEOTIDE SEQUENCE [LARGE SCALE GENOMIC DNA]</scope>
</reference>
<dbReference type="Ensembl" id="ENSHHUT00000050285.1">
    <property type="protein sequence ID" value="ENSHHUP00000048525.1"/>
    <property type="gene ID" value="ENSHHUG00000029402.1"/>
</dbReference>
<reference evidence="2" key="3">
    <citation type="submission" date="2025-09" db="UniProtKB">
        <authorList>
            <consortium name="Ensembl"/>
        </authorList>
    </citation>
    <scope>IDENTIFICATION</scope>
</reference>
<evidence type="ECO:0000256" key="1">
    <source>
        <dbReference type="SAM" id="SignalP"/>
    </source>
</evidence>
<evidence type="ECO:0000313" key="3">
    <source>
        <dbReference type="Proteomes" id="UP000314982"/>
    </source>
</evidence>
<dbReference type="STRING" id="62062.ENSHHUP00000048525"/>
<accession>A0A4W5NGK2</accession>